<feature type="region of interest" description="Disordered" evidence="1">
    <location>
        <begin position="94"/>
        <end position="125"/>
    </location>
</feature>
<protein>
    <submittedName>
        <fullName evidence="3">Malate dehydrogenase 2, mitochondrial</fullName>
    </submittedName>
</protein>
<accession>A0A9P1GGR4</accession>
<reference evidence="3 4" key="2">
    <citation type="submission" date="2024-05" db="EMBL/GenBank/DDBJ databases">
        <authorList>
            <person name="Chen Y."/>
            <person name="Shah S."/>
            <person name="Dougan E. K."/>
            <person name="Thang M."/>
            <person name="Chan C."/>
        </authorList>
    </citation>
    <scope>NUCLEOTIDE SEQUENCE [LARGE SCALE GENOMIC DNA]</scope>
</reference>
<dbReference type="EMBL" id="CAMXCT010004680">
    <property type="protein sequence ID" value="CAI4009957.1"/>
    <property type="molecule type" value="Genomic_DNA"/>
</dbReference>
<dbReference type="EMBL" id="CAMXCT020004680">
    <property type="protein sequence ID" value="CAL1163332.1"/>
    <property type="molecule type" value="Genomic_DNA"/>
</dbReference>
<comment type="caution">
    <text evidence="2">The sequence shown here is derived from an EMBL/GenBank/DDBJ whole genome shotgun (WGS) entry which is preliminary data.</text>
</comment>
<dbReference type="Proteomes" id="UP001152797">
    <property type="component" value="Unassembled WGS sequence"/>
</dbReference>
<evidence type="ECO:0000313" key="4">
    <source>
        <dbReference type="Proteomes" id="UP001152797"/>
    </source>
</evidence>
<evidence type="ECO:0000313" key="2">
    <source>
        <dbReference type="EMBL" id="CAI4009957.1"/>
    </source>
</evidence>
<dbReference type="AlphaFoldDB" id="A0A9P1GGR4"/>
<gene>
    <name evidence="2" type="ORF">C1SCF055_LOCUS35280</name>
</gene>
<feature type="compositionally biased region" description="Low complexity" evidence="1">
    <location>
        <begin position="104"/>
        <end position="125"/>
    </location>
</feature>
<reference evidence="2" key="1">
    <citation type="submission" date="2022-10" db="EMBL/GenBank/DDBJ databases">
        <authorList>
            <person name="Chen Y."/>
            <person name="Dougan E. K."/>
            <person name="Chan C."/>
            <person name="Rhodes N."/>
            <person name="Thang M."/>
        </authorList>
    </citation>
    <scope>NUCLEOTIDE SEQUENCE</scope>
</reference>
<proteinExistence type="predicted"/>
<name>A0A9P1GGR4_9DINO</name>
<evidence type="ECO:0000256" key="1">
    <source>
        <dbReference type="SAM" id="MobiDB-lite"/>
    </source>
</evidence>
<keyword evidence="4" id="KW-1185">Reference proteome</keyword>
<sequence>MEYIRGLHNFVPCTTYSKENEKDATSASQALNAAWSVLRDAQSRANYNRGIIDKAIAEEAEEKRANAHSRHAAAQKRRVEEVATACAAKRAKTCQHQKGASGKTSTSSTSVPATSKPGSSSSAPASASTQHFEFCKLLEHKGFATCKSTMQKQLQRKFEHKGYAGAAHALAVAKEFQIATEKLVTETLGQTKLEGLKKFCSDNEIEIPAVTRLTKAFLYEFIEEAFYTRKSGKLEARLREAYRKSTGVNSTPAGQASVKHGVVVDKMTGKFMATYDLGKAHGSICKIFLCKEDADFWFDTMHSLMLKGRLAGNLATLRKAEATRKATAAAVEKILKENISMEGETSKKFARKETEGKDFFDQIFTKKNEALPPSRIRVYKQSLDQILLIAAEHAVEGYVLAMWHSTLGWRALTCILTGDKCTEKQVDEFMKESSLVKVGVISSSTSATPPDDAVQKFHKLAKSEKDALLLHVVKDKHKVYYKTFQLDTKTNKFEESDMECQVRRAVGEIYQVLGTGCQASTETMAARAKEAVRAAVAQKLYKKSETPTLVKKQICSIPPDGRCFWYAWIACSTPDKWWTIDRSEAGYAKSKDRLKTEEDMGERLLQEVTDKLISISTSEEMTKFCKEVKDFKQVPLEMAHLIGVFFGCCFRITLDEKVTEHYQGPSDALYGQEGSPLCGHFHFKYLTKDCGHYDVLIEDTQGHPGSLAFPDGGFLPHCTEEKHFATRVQKLMGQNGNDSGTAPFKYADIQAFAYKPTEPETKPPTLKPAQGEVPEDLRRWAFDTTPLEHIMVEKGVMIPKRVNLQNKSMNLQNLQNLLNLQIAIPPAIPQENMKFELPYLQKDLYAWVLDNAVCFERPIPFKPASGPQTFMTVNQDFWQNFNLGNLDGKKQAEKLFLITLGIDETQSILVGDQRFLLRSQRVGQTGRVHLAVKALDFAILGSVEFGAQMEFKSYTTFRRWNGYKDCNTSEIERNVITNRLKAGKSVYAIELRNPQQATESLRWISCDRNLTPKVRCVDFADVQPVAQIPKDLQKLKGEKPSFSLKATAHYFVDMLSQAEYNILKEICGALSRAGREVLIGTTCSGLETGGMVVEKTFAALNERFNTNVKVRSVFAAELIQEKRAFIQRAHFGKLDHIFGDVSELVKGVTYQAGYRDMIETTEAKLSFYENVIKGGREKPGA</sequence>
<dbReference type="EMBL" id="CAMXCT030004680">
    <property type="protein sequence ID" value="CAL4797269.1"/>
    <property type="molecule type" value="Genomic_DNA"/>
</dbReference>
<evidence type="ECO:0000313" key="3">
    <source>
        <dbReference type="EMBL" id="CAL4797269.1"/>
    </source>
</evidence>
<organism evidence="2">
    <name type="scientific">Cladocopium goreaui</name>
    <dbReference type="NCBI Taxonomy" id="2562237"/>
    <lineage>
        <taxon>Eukaryota</taxon>
        <taxon>Sar</taxon>
        <taxon>Alveolata</taxon>
        <taxon>Dinophyceae</taxon>
        <taxon>Suessiales</taxon>
        <taxon>Symbiodiniaceae</taxon>
        <taxon>Cladocopium</taxon>
    </lineage>
</organism>